<protein>
    <submittedName>
        <fullName evidence="1">Uncharacterized protein</fullName>
    </submittedName>
</protein>
<dbReference type="AlphaFoldDB" id="A0A6N1XCQ9"/>
<reference evidence="1 2" key="1">
    <citation type="submission" date="2020-06" db="EMBL/GenBank/DDBJ databases">
        <title>Acidovorax antarctica sp. nov., isolated from Corinth ice sheet soil, Antarctic Fields Peninsula.</title>
        <authorList>
            <person name="Xu Q."/>
            <person name="Peng F."/>
        </authorList>
    </citation>
    <scope>NUCLEOTIDE SEQUENCE [LARGE SCALE GENOMIC DNA]</scope>
    <source>
        <strain evidence="1 2">16-35-5</strain>
        <plasmid evidence="1 2">unnamed2</plasmid>
    </source>
</reference>
<accession>A0A6N1XCQ9</accession>
<dbReference type="KEGG" id="aant:HUK68_22550"/>
<dbReference type="RefSeq" id="WP_175506516.1">
    <property type="nucleotide sequence ID" value="NZ_CP054842.1"/>
</dbReference>
<evidence type="ECO:0000313" key="1">
    <source>
        <dbReference type="EMBL" id="QKV55730.1"/>
    </source>
</evidence>
<geneLocation type="plasmid" evidence="1 2">
    <name>unnamed2</name>
</geneLocation>
<name>A0A6N1XCQ9_9BURK</name>
<keyword evidence="1" id="KW-0614">Plasmid</keyword>
<evidence type="ECO:0000313" key="2">
    <source>
        <dbReference type="Proteomes" id="UP000509579"/>
    </source>
</evidence>
<keyword evidence="2" id="KW-1185">Reference proteome</keyword>
<proteinExistence type="predicted"/>
<dbReference type="Proteomes" id="UP000509579">
    <property type="component" value="Plasmid unnamed2"/>
</dbReference>
<sequence length="150" mass="16683">MFTEHHKHPLSSIYGGTAQLWRALEIELRRPWFLVEIDTPGLQEDAGGVARRTMCISNIEDVLGLLPDHPDTTSVLRSVSMLEPSHDACGSWTIHPIKEVWEGVELVDQTMRTKVVLKTNGEQFALSLFGTPADAVQNQSKVADFPYAGQ</sequence>
<dbReference type="EMBL" id="CP054842">
    <property type="protein sequence ID" value="QKV55730.1"/>
    <property type="molecule type" value="Genomic_DNA"/>
</dbReference>
<gene>
    <name evidence="1" type="ORF">HUK68_22550</name>
</gene>
<organism evidence="1 2">
    <name type="scientific">Comamonas antarctica</name>
    <dbReference type="NCBI Taxonomy" id="2743470"/>
    <lineage>
        <taxon>Bacteria</taxon>
        <taxon>Pseudomonadati</taxon>
        <taxon>Pseudomonadota</taxon>
        <taxon>Betaproteobacteria</taxon>
        <taxon>Burkholderiales</taxon>
        <taxon>Comamonadaceae</taxon>
        <taxon>Comamonas</taxon>
    </lineage>
</organism>